<dbReference type="Gene3D" id="3.10.180.10">
    <property type="entry name" value="2,3-Dihydroxybiphenyl 1,2-Dioxygenase, domain 1"/>
    <property type="match status" value="1"/>
</dbReference>
<organism evidence="2 3">
    <name type="scientific">Bariatricus massiliensis</name>
    <dbReference type="NCBI Taxonomy" id="1745713"/>
    <lineage>
        <taxon>Bacteria</taxon>
        <taxon>Bacillati</taxon>
        <taxon>Bacillota</taxon>
        <taxon>Clostridia</taxon>
        <taxon>Lachnospirales</taxon>
        <taxon>Lachnospiraceae</taxon>
        <taxon>Bariatricus</taxon>
    </lineage>
</organism>
<protein>
    <submittedName>
        <fullName evidence="2">VOC family protein</fullName>
    </submittedName>
</protein>
<dbReference type="Pfam" id="PF13669">
    <property type="entry name" value="Glyoxalase_4"/>
    <property type="match status" value="1"/>
</dbReference>
<accession>A0ABS8DGU2</accession>
<gene>
    <name evidence="2" type="ORF">LIZ65_08520</name>
</gene>
<dbReference type="PROSITE" id="PS51819">
    <property type="entry name" value="VOC"/>
    <property type="match status" value="1"/>
</dbReference>
<dbReference type="InterPro" id="IPR037523">
    <property type="entry name" value="VOC_core"/>
</dbReference>
<keyword evidence="3" id="KW-1185">Reference proteome</keyword>
<sequence length="131" mass="14589">MIKNRPLDHIGLAVSDVEADAVWYQEVLGLSVKGKFQNPEGRNVYFLSTADGSVTYEMYQDDSLAAGAKGKIDHISYVSNDIEADYKFCVNAGYDICTDGIEGIPNFWKQGCKYFKIKSPTGEQVEFCQVL</sequence>
<evidence type="ECO:0000259" key="1">
    <source>
        <dbReference type="PROSITE" id="PS51819"/>
    </source>
</evidence>
<dbReference type="InterPro" id="IPR029068">
    <property type="entry name" value="Glyas_Bleomycin-R_OHBP_Dase"/>
</dbReference>
<dbReference type="RefSeq" id="WP_227183488.1">
    <property type="nucleotide sequence ID" value="NZ_JAJCIQ010000005.1"/>
</dbReference>
<evidence type="ECO:0000313" key="3">
    <source>
        <dbReference type="Proteomes" id="UP001299546"/>
    </source>
</evidence>
<name>A0ABS8DGU2_9FIRM</name>
<dbReference type="EMBL" id="JAJCIS010000004">
    <property type="protein sequence ID" value="MCB7387332.1"/>
    <property type="molecule type" value="Genomic_DNA"/>
</dbReference>
<reference evidence="2 3" key="1">
    <citation type="submission" date="2021-10" db="EMBL/GenBank/DDBJ databases">
        <title>Collection of gut derived symbiotic bacterial strains cultured from healthy donors.</title>
        <authorList>
            <person name="Lin H."/>
            <person name="Littmann E."/>
            <person name="Kohout C."/>
            <person name="Pamer E.G."/>
        </authorList>
    </citation>
    <scope>NUCLEOTIDE SEQUENCE [LARGE SCALE GENOMIC DNA]</scope>
    <source>
        <strain evidence="2 3">DFI.1.165</strain>
    </source>
</reference>
<dbReference type="SUPFAM" id="SSF54593">
    <property type="entry name" value="Glyoxalase/Bleomycin resistance protein/Dihydroxybiphenyl dioxygenase"/>
    <property type="match status" value="1"/>
</dbReference>
<evidence type="ECO:0000313" key="2">
    <source>
        <dbReference type="EMBL" id="MCB7387332.1"/>
    </source>
</evidence>
<dbReference type="CDD" id="cd06587">
    <property type="entry name" value="VOC"/>
    <property type="match status" value="1"/>
</dbReference>
<feature type="domain" description="VOC" evidence="1">
    <location>
        <begin position="6"/>
        <end position="130"/>
    </location>
</feature>
<proteinExistence type="predicted"/>
<dbReference type="Proteomes" id="UP001299546">
    <property type="component" value="Unassembled WGS sequence"/>
</dbReference>
<comment type="caution">
    <text evidence="2">The sequence shown here is derived from an EMBL/GenBank/DDBJ whole genome shotgun (WGS) entry which is preliminary data.</text>
</comment>